<reference evidence="2 3" key="1">
    <citation type="submission" date="2019-04" db="EMBL/GenBank/DDBJ databases">
        <authorList>
            <consortium name="Pathogen Informatics"/>
        </authorList>
    </citation>
    <scope>NUCLEOTIDE SEQUENCE [LARGE SCALE GENOMIC DNA]</scope>
    <source>
        <strain evidence="2 3">NCTC9185</strain>
    </source>
</reference>
<evidence type="ECO:0000256" key="1">
    <source>
        <dbReference type="SAM" id="MobiDB-lite"/>
    </source>
</evidence>
<gene>
    <name evidence="2" type="ORF">NCTC9185_01539</name>
</gene>
<dbReference type="SUPFAM" id="SSF53850">
    <property type="entry name" value="Periplasmic binding protein-like II"/>
    <property type="match status" value="1"/>
</dbReference>
<protein>
    <submittedName>
        <fullName evidence="2">Molybdate ABC transporter periplasmic molybdate-binding protein</fullName>
    </submittedName>
</protein>
<name>A0A4U9D0P5_RAOTE</name>
<dbReference type="AlphaFoldDB" id="A0A4U9D0P5"/>
<dbReference type="Proteomes" id="UP000339249">
    <property type="component" value="Unassembled WGS sequence"/>
</dbReference>
<dbReference type="EMBL" id="CABDVU010000001">
    <property type="protein sequence ID" value="VTN09648.1"/>
    <property type="molecule type" value="Genomic_DNA"/>
</dbReference>
<dbReference type="Pfam" id="PF13531">
    <property type="entry name" value="SBP_bac_11"/>
    <property type="match status" value="1"/>
</dbReference>
<evidence type="ECO:0000313" key="3">
    <source>
        <dbReference type="Proteomes" id="UP000339249"/>
    </source>
</evidence>
<feature type="region of interest" description="Disordered" evidence="1">
    <location>
        <begin position="121"/>
        <end position="141"/>
    </location>
</feature>
<proteinExistence type="predicted"/>
<organism evidence="2 3">
    <name type="scientific">Raoultella terrigena</name>
    <name type="common">Klebsiella terrigena</name>
    <dbReference type="NCBI Taxonomy" id="577"/>
    <lineage>
        <taxon>Bacteria</taxon>
        <taxon>Pseudomonadati</taxon>
        <taxon>Pseudomonadota</taxon>
        <taxon>Gammaproteobacteria</taxon>
        <taxon>Enterobacterales</taxon>
        <taxon>Enterobacteriaceae</taxon>
        <taxon>Klebsiella/Raoultella group</taxon>
        <taxon>Raoultella</taxon>
    </lineage>
</organism>
<evidence type="ECO:0000313" key="2">
    <source>
        <dbReference type="EMBL" id="VTN09648.1"/>
    </source>
</evidence>
<sequence>MTPRIVLLAAGSLKGAFVPLLARFHQLTGIAVEAHFGPAGLLRERIEAGERCSVFASANGQHPQALRQAGLPARGGLFAAQRWIVNCGTIAVPPIDSNRPPSGASTPVSVSSSVLFPRPFAPRIAQTSPARQRRLSGASSG</sequence>
<dbReference type="Gene3D" id="3.40.190.10">
    <property type="entry name" value="Periplasmic binding protein-like II"/>
    <property type="match status" value="1"/>
</dbReference>
<accession>A0A4U9D0P5</accession>